<dbReference type="EMBL" id="CP009440">
    <property type="protein sequence ID" value="AJI54129.1"/>
    <property type="molecule type" value="Genomic_DNA"/>
</dbReference>
<dbReference type="STRING" id="28110.KU46_1872"/>
<reference evidence="1 2" key="1">
    <citation type="journal article" date="2015" name="Genome Announc.">
        <title>Genome sequencing of 18 francisella strains to aid in assay development and testing.</title>
        <authorList>
            <person name="Johnson S.L."/>
            <person name="Daligault H.E."/>
            <person name="Davenport K.W."/>
            <person name="Coyne S.R."/>
            <person name="Frey K.G."/>
            <person name="Koroleva G.I."/>
            <person name="Broomall S.M."/>
            <person name="Bishop-Lilly K.A."/>
            <person name="Bruce D.C."/>
            <person name="Chertkov O."/>
            <person name="Freitas T."/>
            <person name="Jaissle J."/>
            <person name="Ladner J.T."/>
            <person name="Rosenzweig C.N."/>
            <person name="Gibbons H.S."/>
            <person name="Palacios G.F."/>
            <person name="Redden C.L."/>
            <person name="Xu Y."/>
            <person name="Minogue T.D."/>
            <person name="Chain P.S."/>
        </authorList>
    </citation>
    <scope>NUCLEOTIDE SEQUENCE [LARGE SCALE GENOMIC DNA]</scope>
    <source>
        <strain evidence="1 2">GA01-2794</strain>
    </source>
</reference>
<name>A0A0B6CUE6_9GAMM</name>
<evidence type="ECO:0008006" key="3">
    <source>
        <dbReference type="Google" id="ProtNLM"/>
    </source>
</evidence>
<dbReference type="Proteomes" id="UP000031830">
    <property type="component" value="Chromosome"/>
</dbReference>
<organism evidence="1 2">
    <name type="scientific">Francisella philomiragia</name>
    <dbReference type="NCBI Taxonomy" id="28110"/>
    <lineage>
        <taxon>Bacteria</taxon>
        <taxon>Pseudomonadati</taxon>
        <taxon>Pseudomonadota</taxon>
        <taxon>Gammaproteobacteria</taxon>
        <taxon>Thiotrichales</taxon>
        <taxon>Francisellaceae</taxon>
        <taxon>Francisella</taxon>
    </lineage>
</organism>
<protein>
    <recommendedName>
        <fullName evidence="3">NIF system FeS cluster assembly NifU N-terminal domain-containing protein</fullName>
    </recommendedName>
</protein>
<proteinExistence type="predicted"/>
<dbReference type="AlphaFoldDB" id="A0A0B6CUE6"/>
<evidence type="ECO:0000313" key="1">
    <source>
        <dbReference type="EMBL" id="AJI54129.1"/>
    </source>
</evidence>
<dbReference type="RefSeq" id="WP_044526510.1">
    <property type="nucleotide sequence ID" value="NZ_CP009440.1"/>
</dbReference>
<gene>
    <name evidence="1" type="ORF">LA55_1406</name>
</gene>
<accession>A0A0B6CUE6</accession>
<sequence length="109" mass="12864">MYNDLVKKLLAEVNFEDAVILPEQVKYCVIDNFSVIEMYISEEKISFRVYSDAYMLAMIKWLQKKLQHKADIKKITLQELVKEFDLPDFKYRNASQIIELIEKINAAVV</sequence>
<dbReference type="OrthoDB" id="5604614at2"/>
<evidence type="ECO:0000313" key="2">
    <source>
        <dbReference type="Proteomes" id="UP000031830"/>
    </source>
</evidence>
<dbReference type="KEGG" id="fpz:LA55_1406"/>